<sequence length="94" mass="10533">MPSDSNDVDIELAPGTTKSNIIALLNNNPDDVFSVNDIQDQPDITNGTVTTTLTHLNINGLIGKTENKYYHALTHRDDLRRYVVEPQSPREDVR</sequence>
<organism evidence="1 2">
    <name type="scientific">Haloquadratum walsbyi J07HQW1</name>
    <dbReference type="NCBI Taxonomy" id="1238424"/>
    <lineage>
        <taxon>Archaea</taxon>
        <taxon>Methanobacteriati</taxon>
        <taxon>Methanobacteriota</taxon>
        <taxon>Stenosarchaea group</taxon>
        <taxon>Halobacteria</taxon>
        <taxon>Halobacteriales</taxon>
        <taxon>Haloferacaceae</taxon>
        <taxon>Haloquadratum</taxon>
    </lineage>
</organism>
<dbReference type="EMBL" id="KE356560">
    <property type="protein sequence ID" value="ERG92584.1"/>
    <property type="molecule type" value="Genomic_DNA"/>
</dbReference>
<dbReference type="Proteomes" id="UP000030649">
    <property type="component" value="Unassembled WGS sequence"/>
</dbReference>
<evidence type="ECO:0000313" key="2">
    <source>
        <dbReference type="Proteomes" id="UP000030649"/>
    </source>
</evidence>
<accession>U1MR72</accession>
<reference evidence="1 2" key="1">
    <citation type="journal article" date="2013" name="PLoS ONE">
        <title>Assembly-driven community genomics of a hypersaline microbial ecosystem.</title>
        <authorList>
            <person name="Podell S."/>
            <person name="Ugalde J.A."/>
            <person name="Narasingarao P."/>
            <person name="Banfield J.F."/>
            <person name="Heidelberg K.B."/>
            <person name="Allen E.E."/>
        </authorList>
    </citation>
    <scope>NUCLEOTIDE SEQUENCE [LARGE SCALE GENOMIC DNA]</scope>
    <source>
        <strain evidence="2">J07HQW1</strain>
    </source>
</reference>
<evidence type="ECO:0008006" key="3">
    <source>
        <dbReference type="Google" id="ProtNLM"/>
    </source>
</evidence>
<protein>
    <recommendedName>
        <fullName evidence="3">Transcriptional regulator</fullName>
    </recommendedName>
</protein>
<proteinExistence type="predicted"/>
<dbReference type="HOGENOM" id="CLU_2379353_0_0_2"/>
<name>U1MR72_9EURY</name>
<dbReference type="AlphaFoldDB" id="U1MR72"/>
<evidence type="ECO:0000313" key="1">
    <source>
        <dbReference type="EMBL" id="ERG92584.1"/>
    </source>
</evidence>
<gene>
    <name evidence="1" type="ORF">J07HQW1_02628</name>
</gene>